<evidence type="ECO:0000313" key="6">
    <source>
        <dbReference type="EMBL" id="CAH0373316.1"/>
    </source>
</evidence>
<accession>A0A8J2X3T4</accession>
<organism evidence="6 7">
    <name type="scientific">Pelagomonas calceolata</name>
    <dbReference type="NCBI Taxonomy" id="35677"/>
    <lineage>
        <taxon>Eukaryota</taxon>
        <taxon>Sar</taxon>
        <taxon>Stramenopiles</taxon>
        <taxon>Ochrophyta</taxon>
        <taxon>Pelagophyceae</taxon>
        <taxon>Pelagomonadales</taxon>
        <taxon>Pelagomonadaceae</taxon>
        <taxon>Pelagomonas</taxon>
    </lineage>
</organism>
<dbReference type="Proteomes" id="UP000789595">
    <property type="component" value="Unassembled WGS sequence"/>
</dbReference>
<dbReference type="InterPro" id="IPR019734">
    <property type="entry name" value="TPR_rpt"/>
</dbReference>
<dbReference type="EC" id="5.2.1.8" evidence="2"/>
<dbReference type="AlphaFoldDB" id="A0A8J2X3T4"/>
<evidence type="ECO:0000256" key="2">
    <source>
        <dbReference type="ARBA" id="ARBA00013194"/>
    </source>
</evidence>
<name>A0A8J2X3T4_9STRA</name>
<feature type="region of interest" description="Disordered" evidence="5">
    <location>
        <begin position="493"/>
        <end position="517"/>
    </location>
</feature>
<keyword evidence="4" id="KW-0413">Isomerase</keyword>
<proteinExistence type="predicted"/>
<feature type="compositionally biased region" description="Acidic residues" evidence="5">
    <location>
        <begin position="501"/>
        <end position="517"/>
    </location>
</feature>
<sequence length="517" mass="56999">MASYDISGDAPIKIEPSPALDCIAQIEKLKAEGAALAKANKWDEAMSKYGEVVEACVASMGTVSADFESERAAEKCQLLCLCNRSLCAYKLQDYGEAKALAQRAIDEHQKSRFVDDSGLAKCLYRRGQAQLGLGDSRGAVDSVSEACALEEAQIKKGQGNEASLRAMKRELLRARKVAREDAKKSSSALKASMSGFLKAGSKTLTDPKIERANLVKEKVDTALKYIFESSDDKKDLIVPDYDRMIQDLVQARHEACSAKDSINELALTFAEGFVSFIASAPEANSKSGVEKHYARTADAMQSYWHLREELERDTKELELLEPPMKIGDIAALECTAHAHMQLQLSHKAQPFFERYIQLCEDLGPQPAYHNLPDSFLLQRGLPKMDDSARRISRWRHRAHSPRALFDAHTALCAIKAETDRSGALDHAKKAFGCAADDDEKLTAHKNLSYVLRKPGNTPEDLAKADELDKLSEALEAKIKDGGKEVDEVINRVDTTAAPPVEELEEEEMPPLGDDAEE</sequence>
<reference evidence="6" key="1">
    <citation type="submission" date="2021-11" db="EMBL/GenBank/DDBJ databases">
        <authorList>
            <consortium name="Genoscope - CEA"/>
            <person name="William W."/>
        </authorList>
    </citation>
    <scope>NUCLEOTIDE SEQUENCE</scope>
</reference>
<dbReference type="InterPro" id="IPR050754">
    <property type="entry name" value="FKBP4/5/8-like"/>
</dbReference>
<dbReference type="OrthoDB" id="203709at2759"/>
<dbReference type="Gene3D" id="1.25.40.10">
    <property type="entry name" value="Tetratricopeptide repeat domain"/>
    <property type="match status" value="1"/>
</dbReference>
<evidence type="ECO:0000256" key="4">
    <source>
        <dbReference type="ARBA" id="ARBA00023235"/>
    </source>
</evidence>
<keyword evidence="7" id="KW-1185">Reference proteome</keyword>
<evidence type="ECO:0000256" key="3">
    <source>
        <dbReference type="ARBA" id="ARBA00023110"/>
    </source>
</evidence>
<dbReference type="PANTHER" id="PTHR46512">
    <property type="entry name" value="PEPTIDYLPROLYL ISOMERASE"/>
    <property type="match status" value="1"/>
</dbReference>
<comment type="catalytic activity">
    <reaction evidence="1">
        <text>[protein]-peptidylproline (omega=180) = [protein]-peptidylproline (omega=0)</text>
        <dbReference type="Rhea" id="RHEA:16237"/>
        <dbReference type="Rhea" id="RHEA-COMP:10747"/>
        <dbReference type="Rhea" id="RHEA-COMP:10748"/>
        <dbReference type="ChEBI" id="CHEBI:83833"/>
        <dbReference type="ChEBI" id="CHEBI:83834"/>
        <dbReference type="EC" id="5.2.1.8"/>
    </reaction>
</comment>
<dbReference type="GO" id="GO:0003755">
    <property type="term" value="F:peptidyl-prolyl cis-trans isomerase activity"/>
    <property type="evidence" value="ECO:0007669"/>
    <property type="project" value="UniProtKB-EC"/>
</dbReference>
<dbReference type="EMBL" id="CAKKNE010000004">
    <property type="protein sequence ID" value="CAH0373316.1"/>
    <property type="molecule type" value="Genomic_DNA"/>
</dbReference>
<dbReference type="SMART" id="SM00028">
    <property type="entry name" value="TPR"/>
    <property type="match status" value="4"/>
</dbReference>
<evidence type="ECO:0000256" key="1">
    <source>
        <dbReference type="ARBA" id="ARBA00000971"/>
    </source>
</evidence>
<protein>
    <recommendedName>
        <fullName evidence="2">peptidylprolyl isomerase</fullName>
        <ecNumber evidence="2">5.2.1.8</ecNumber>
    </recommendedName>
</protein>
<dbReference type="SUPFAM" id="SSF48452">
    <property type="entry name" value="TPR-like"/>
    <property type="match status" value="1"/>
</dbReference>
<dbReference type="InterPro" id="IPR011990">
    <property type="entry name" value="TPR-like_helical_dom_sf"/>
</dbReference>
<keyword evidence="3" id="KW-0697">Rotamase</keyword>
<comment type="caution">
    <text evidence="6">The sequence shown here is derived from an EMBL/GenBank/DDBJ whole genome shotgun (WGS) entry which is preliminary data.</text>
</comment>
<dbReference type="PANTHER" id="PTHR46512:SF9">
    <property type="entry name" value="PEPTIDYLPROLYL ISOMERASE"/>
    <property type="match status" value="1"/>
</dbReference>
<evidence type="ECO:0000256" key="5">
    <source>
        <dbReference type="SAM" id="MobiDB-lite"/>
    </source>
</evidence>
<gene>
    <name evidence="6" type="ORF">PECAL_4P05030</name>
</gene>
<evidence type="ECO:0000313" key="7">
    <source>
        <dbReference type="Proteomes" id="UP000789595"/>
    </source>
</evidence>